<proteinExistence type="predicted"/>
<dbReference type="PANTHER" id="PTHR36694:SF11">
    <property type="entry name" value="LP21121P-RELATED"/>
    <property type="match status" value="1"/>
</dbReference>
<protein>
    <recommendedName>
        <fullName evidence="2">DUF7027 domain-containing protein</fullName>
    </recommendedName>
</protein>
<evidence type="ECO:0000256" key="1">
    <source>
        <dbReference type="SAM" id="Phobius"/>
    </source>
</evidence>
<keyword evidence="1" id="KW-1133">Transmembrane helix</keyword>
<feature type="transmembrane region" description="Helical" evidence="1">
    <location>
        <begin position="91"/>
        <end position="117"/>
    </location>
</feature>
<gene>
    <name evidence="3" type="ORF">DSTB1V02_LOCUS7935</name>
</gene>
<dbReference type="OrthoDB" id="8190053at2759"/>
<evidence type="ECO:0000313" key="4">
    <source>
        <dbReference type="Proteomes" id="UP000677054"/>
    </source>
</evidence>
<accession>A0A7R9A5A2</accession>
<feature type="transmembrane region" description="Helical" evidence="1">
    <location>
        <begin position="21"/>
        <end position="43"/>
    </location>
</feature>
<reference evidence="3" key="1">
    <citation type="submission" date="2020-11" db="EMBL/GenBank/DDBJ databases">
        <authorList>
            <person name="Tran Van P."/>
        </authorList>
    </citation>
    <scope>NUCLEOTIDE SEQUENCE</scope>
</reference>
<dbReference type="PANTHER" id="PTHR36694">
    <property type="entry name" value="PASIFLORA 1, ISOFORM A-RELATED"/>
    <property type="match status" value="1"/>
</dbReference>
<keyword evidence="4" id="KW-1185">Reference proteome</keyword>
<dbReference type="InterPro" id="IPR054291">
    <property type="entry name" value="DUF7027"/>
</dbReference>
<feature type="domain" description="DUF7027" evidence="2">
    <location>
        <begin position="23"/>
        <end position="116"/>
    </location>
</feature>
<feature type="transmembrane region" description="Helical" evidence="1">
    <location>
        <begin position="129"/>
        <end position="152"/>
    </location>
</feature>
<keyword evidence="1" id="KW-0812">Transmembrane</keyword>
<dbReference type="Pfam" id="PF22954">
    <property type="entry name" value="DUF7027"/>
    <property type="match status" value="1"/>
</dbReference>
<keyword evidence="1" id="KW-0472">Membrane</keyword>
<feature type="transmembrane region" description="Helical" evidence="1">
    <location>
        <begin position="58"/>
        <end position="79"/>
    </location>
</feature>
<dbReference type="AlphaFoldDB" id="A0A7R9A5A2"/>
<dbReference type="EMBL" id="CAJPEV010001714">
    <property type="protein sequence ID" value="CAG0893977.1"/>
    <property type="molecule type" value="Genomic_DNA"/>
</dbReference>
<sequence>MRIPIARGCCCRCLSNREGSIVIAVLGLVEAVGSILSIFPHFVDLSVVDIKFPMSGNIYVKITITVVSAIFVMMNSLLIHGIRKSNRKLMIPWLCAAFLFLVLMVLAAVALAILTVVVGTRDPSWTAHLAVATVALVVLCPVGAHFFLVVYTHFKELENSERDGEGHERIRFKEAIHSNP</sequence>
<dbReference type="EMBL" id="LR901231">
    <property type="protein sequence ID" value="CAD7248114.1"/>
    <property type="molecule type" value="Genomic_DNA"/>
</dbReference>
<evidence type="ECO:0000313" key="3">
    <source>
        <dbReference type="EMBL" id="CAD7248114.1"/>
    </source>
</evidence>
<dbReference type="Proteomes" id="UP000677054">
    <property type="component" value="Unassembled WGS sequence"/>
</dbReference>
<name>A0A7R9A5A2_9CRUS</name>
<evidence type="ECO:0000259" key="2">
    <source>
        <dbReference type="Pfam" id="PF22954"/>
    </source>
</evidence>
<organism evidence="3">
    <name type="scientific">Darwinula stevensoni</name>
    <dbReference type="NCBI Taxonomy" id="69355"/>
    <lineage>
        <taxon>Eukaryota</taxon>
        <taxon>Metazoa</taxon>
        <taxon>Ecdysozoa</taxon>
        <taxon>Arthropoda</taxon>
        <taxon>Crustacea</taxon>
        <taxon>Oligostraca</taxon>
        <taxon>Ostracoda</taxon>
        <taxon>Podocopa</taxon>
        <taxon>Podocopida</taxon>
        <taxon>Darwinulocopina</taxon>
        <taxon>Darwinuloidea</taxon>
        <taxon>Darwinulidae</taxon>
        <taxon>Darwinula</taxon>
    </lineage>
</organism>